<dbReference type="AlphaFoldDB" id="A0A919L1V9"/>
<keyword evidence="8" id="KW-1185">Reference proteome</keyword>
<evidence type="ECO:0000256" key="1">
    <source>
        <dbReference type="ARBA" id="ARBA00022691"/>
    </source>
</evidence>
<dbReference type="PANTHER" id="PTHR43273">
    <property type="entry name" value="ANAEROBIC SULFATASE-MATURATING ENZYME HOMOLOG ASLB-RELATED"/>
    <property type="match status" value="1"/>
</dbReference>
<dbReference type="GO" id="GO:0051536">
    <property type="term" value="F:iron-sulfur cluster binding"/>
    <property type="evidence" value="ECO:0007669"/>
    <property type="project" value="UniProtKB-KW"/>
</dbReference>
<gene>
    <name evidence="7" type="ORF">GCM10018793_40170</name>
</gene>
<dbReference type="InterPro" id="IPR013785">
    <property type="entry name" value="Aldolase_TIM"/>
</dbReference>
<evidence type="ECO:0000256" key="5">
    <source>
        <dbReference type="SAM" id="MobiDB-lite"/>
    </source>
</evidence>
<dbReference type="InterPro" id="IPR026335">
    <property type="entry name" value="rSAM_SPASM_FxsB"/>
</dbReference>
<feature type="compositionally biased region" description="Basic and acidic residues" evidence="5">
    <location>
        <begin position="454"/>
        <end position="463"/>
    </location>
</feature>
<dbReference type="InterPro" id="IPR058240">
    <property type="entry name" value="rSAM_sf"/>
</dbReference>
<keyword evidence="1" id="KW-0949">S-adenosyl-L-methionine</keyword>
<feature type="domain" description="Radical SAM core" evidence="6">
    <location>
        <begin position="83"/>
        <end position="226"/>
    </location>
</feature>
<dbReference type="CDD" id="cd01335">
    <property type="entry name" value="Radical_SAM"/>
    <property type="match status" value="1"/>
</dbReference>
<dbReference type="InterPro" id="IPR023867">
    <property type="entry name" value="Sulphatase_maturase_rSAM"/>
</dbReference>
<dbReference type="Gene3D" id="3.20.20.70">
    <property type="entry name" value="Aldolase class I"/>
    <property type="match status" value="1"/>
</dbReference>
<sequence>MAAALPPPEDDSATPRVPAGSASPDGPVEAAAPGGRVEAVPPGGRVRATAPESPSAHPRWPHATLDTRGHRPVPFRQFVLKVHSRCNLACDYCYIYEGADSSWHTRPPSAGEETVRAAAARIGEHVAVHRLRRIRIELHGGEPLLTGPGPVLAYARAVRAAVPASCRITATVQTNGTLLTERTLDALAAAGLRVGLSLDGGLAAHNDRRRDHARRPAWPAAHRAARLLAARPGTYAGILCTIDLDTDPREAYDSLLGLHPPGIDFLLPHGNWAAPPPGLAAPGRPGRHRPRPTPYGDWLAALFDTWWHTARTPTRIRLFHEIAALLLGAPSTAEAVGLSPMAAVVVDTDGAIEQVDSLKSAYPGAPATGLDVFRHPFDDALRHPGIAARQLGEGALAPDCRGCPVHRVCGGGNYVHRYAPGSGFLHPSVYCADLERLIRHVAHRLSRTAKPPATHREAPHTRTDSLPLTEI</sequence>
<feature type="region of interest" description="Disordered" evidence="5">
    <location>
        <begin position="445"/>
        <end position="471"/>
    </location>
</feature>
<evidence type="ECO:0000259" key="6">
    <source>
        <dbReference type="Pfam" id="PF04055"/>
    </source>
</evidence>
<dbReference type="PANTHER" id="PTHR43273:SF8">
    <property type="entry name" value="RADICAL SAM DOMAIN PROTEIN"/>
    <property type="match status" value="1"/>
</dbReference>
<dbReference type="SFLD" id="SFLDG01072">
    <property type="entry name" value="dehydrogenase_like"/>
    <property type="match status" value="1"/>
</dbReference>
<dbReference type="Proteomes" id="UP000603708">
    <property type="component" value="Unassembled WGS sequence"/>
</dbReference>
<dbReference type="SUPFAM" id="SSF102114">
    <property type="entry name" value="Radical SAM enzymes"/>
    <property type="match status" value="1"/>
</dbReference>
<reference evidence="7" key="2">
    <citation type="submission" date="2020-09" db="EMBL/GenBank/DDBJ databases">
        <authorList>
            <person name="Sun Q."/>
            <person name="Ohkuma M."/>
        </authorList>
    </citation>
    <scope>NUCLEOTIDE SEQUENCE</scope>
    <source>
        <strain evidence="7">JCM 5069</strain>
    </source>
</reference>
<dbReference type="GO" id="GO:0016491">
    <property type="term" value="F:oxidoreductase activity"/>
    <property type="evidence" value="ECO:0007669"/>
    <property type="project" value="InterPro"/>
</dbReference>
<evidence type="ECO:0000313" key="7">
    <source>
        <dbReference type="EMBL" id="GHH81835.1"/>
    </source>
</evidence>
<reference evidence="7" key="1">
    <citation type="journal article" date="2014" name="Int. J. Syst. Evol. Microbiol.">
        <title>Complete genome sequence of Corynebacterium casei LMG S-19264T (=DSM 44701T), isolated from a smear-ripened cheese.</title>
        <authorList>
            <consortium name="US DOE Joint Genome Institute (JGI-PGF)"/>
            <person name="Walter F."/>
            <person name="Albersmeier A."/>
            <person name="Kalinowski J."/>
            <person name="Ruckert C."/>
        </authorList>
    </citation>
    <scope>NUCLEOTIDE SEQUENCE</scope>
    <source>
        <strain evidence="7">JCM 5069</strain>
    </source>
</reference>
<dbReference type="Pfam" id="PF04055">
    <property type="entry name" value="Radical_SAM"/>
    <property type="match status" value="1"/>
</dbReference>
<keyword evidence="3" id="KW-0408">Iron</keyword>
<keyword evidence="2" id="KW-0479">Metal-binding</keyword>
<dbReference type="SFLD" id="SFLDG01067">
    <property type="entry name" value="SPASM/twitch_domain_containing"/>
    <property type="match status" value="1"/>
</dbReference>
<accession>A0A919L1V9</accession>
<proteinExistence type="predicted"/>
<dbReference type="InterPro" id="IPR007197">
    <property type="entry name" value="rSAM"/>
</dbReference>
<dbReference type="EMBL" id="BNCD01000011">
    <property type="protein sequence ID" value="GHH81835.1"/>
    <property type="molecule type" value="Genomic_DNA"/>
</dbReference>
<organism evidence="7 8">
    <name type="scientific">Streptomyces sulfonofaciens</name>
    <dbReference type="NCBI Taxonomy" id="68272"/>
    <lineage>
        <taxon>Bacteria</taxon>
        <taxon>Bacillati</taxon>
        <taxon>Actinomycetota</taxon>
        <taxon>Actinomycetes</taxon>
        <taxon>Kitasatosporales</taxon>
        <taxon>Streptomycetaceae</taxon>
        <taxon>Streptomyces</taxon>
    </lineage>
</organism>
<evidence type="ECO:0000256" key="2">
    <source>
        <dbReference type="ARBA" id="ARBA00022723"/>
    </source>
</evidence>
<dbReference type="SFLD" id="SFLDS00029">
    <property type="entry name" value="Radical_SAM"/>
    <property type="match status" value="1"/>
</dbReference>
<feature type="region of interest" description="Disordered" evidence="5">
    <location>
        <begin position="1"/>
        <end position="68"/>
    </location>
</feature>
<protein>
    <recommendedName>
        <fullName evidence="6">Radical SAM core domain-containing protein</fullName>
    </recommendedName>
</protein>
<dbReference type="GO" id="GO:0046872">
    <property type="term" value="F:metal ion binding"/>
    <property type="evidence" value="ECO:0007669"/>
    <property type="project" value="UniProtKB-KW"/>
</dbReference>
<evidence type="ECO:0000256" key="4">
    <source>
        <dbReference type="ARBA" id="ARBA00023014"/>
    </source>
</evidence>
<evidence type="ECO:0000256" key="3">
    <source>
        <dbReference type="ARBA" id="ARBA00023004"/>
    </source>
</evidence>
<evidence type="ECO:0000313" key="8">
    <source>
        <dbReference type="Proteomes" id="UP000603708"/>
    </source>
</evidence>
<dbReference type="SFLD" id="SFLDG01386">
    <property type="entry name" value="main_SPASM_domain-containing"/>
    <property type="match status" value="1"/>
</dbReference>
<dbReference type="NCBIfam" id="TIGR04269">
    <property type="entry name" value="SAM_SPASM_FxsB"/>
    <property type="match status" value="1"/>
</dbReference>
<keyword evidence="4" id="KW-0411">Iron-sulfur</keyword>
<comment type="caution">
    <text evidence="7">The sequence shown here is derived from an EMBL/GenBank/DDBJ whole genome shotgun (WGS) entry which is preliminary data.</text>
</comment>
<name>A0A919L1V9_9ACTN</name>